<dbReference type="EMBL" id="VCDI01000009">
    <property type="protein sequence ID" value="TLU70967.1"/>
    <property type="molecule type" value="Genomic_DNA"/>
</dbReference>
<proteinExistence type="predicted"/>
<evidence type="ECO:0000256" key="1">
    <source>
        <dbReference type="SAM" id="MobiDB-lite"/>
    </source>
</evidence>
<dbReference type="PANTHER" id="PTHR39441:SF1">
    <property type="entry name" value="DUF2252 DOMAIN-CONTAINING PROTEIN"/>
    <property type="match status" value="1"/>
</dbReference>
<dbReference type="AlphaFoldDB" id="A0A5R9J390"/>
<dbReference type="OrthoDB" id="1491115at2"/>
<sequence length="453" mass="49294">MHAQSTAASPAERSATERHHAGVALRSMVARHRHAEWMAASSRADPVSILIQQGRQRIPELLPMRYARMRGSPLAFLRGAAAVMAADLATTPTSGLRVQSCGDCHLANFGSYATPEGLAVFDINDFDETLPAPFEWDIKRLATSLVLAGRDDGMSEGDSRRLAQEAVQAYCAEMAALAELPPLDAWSARIDLEEAIGSMDTSKARARAGKHLRARLRSAGQQYGLIDDSGPVPRLREKPPLVMRLPSHDEAVREAFARYPDTLSPERRDLLRRYKLQDVIFKVVGVGSVGTFCAIGLYVTADGQPLLLQIKQAQESVLAPYAGASDYANQGERVVTGQRIMQAASDLFLGWTRMPTDGRQFYVRRLKDARLAAVGSQIEAESLPAYAVLCGRTLGRAHARSGDAATLSGYVGRGRRFAAAVAEFATLYADRTEADFTLFEEAIEAGRLHAKAN</sequence>
<keyword evidence="2" id="KW-1133">Transmembrane helix</keyword>
<keyword evidence="2" id="KW-0472">Membrane</keyword>
<name>A0A5R9J390_9PROT</name>
<evidence type="ECO:0000313" key="3">
    <source>
        <dbReference type="EMBL" id="TLU70967.1"/>
    </source>
</evidence>
<keyword evidence="2" id="KW-0812">Transmembrane</keyword>
<evidence type="ECO:0000313" key="4">
    <source>
        <dbReference type="Proteomes" id="UP000305654"/>
    </source>
</evidence>
<organism evidence="3 4">
    <name type="scientific">Lichenicoccus roseus</name>
    <dbReference type="NCBI Taxonomy" id="2683649"/>
    <lineage>
        <taxon>Bacteria</taxon>
        <taxon>Pseudomonadati</taxon>
        <taxon>Pseudomonadota</taxon>
        <taxon>Alphaproteobacteria</taxon>
        <taxon>Acetobacterales</taxon>
        <taxon>Acetobacteraceae</taxon>
        <taxon>Lichenicoccus</taxon>
    </lineage>
</organism>
<dbReference type="PANTHER" id="PTHR39441">
    <property type="entry name" value="DUF2252 DOMAIN-CONTAINING PROTEIN"/>
    <property type="match status" value="1"/>
</dbReference>
<keyword evidence="4" id="KW-1185">Reference proteome</keyword>
<feature type="transmembrane region" description="Helical" evidence="2">
    <location>
        <begin position="279"/>
        <end position="299"/>
    </location>
</feature>
<reference evidence="3 4" key="1">
    <citation type="submission" date="2019-05" db="EMBL/GenBank/DDBJ databases">
        <authorList>
            <person name="Pankratov T."/>
            <person name="Grouzdev D."/>
        </authorList>
    </citation>
    <scope>NUCLEOTIDE SEQUENCE [LARGE SCALE GENOMIC DNA]</scope>
    <source>
        <strain evidence="3 4">KEBCLARHB70R</strain>
    </source>
</reference>
<dbReference type="RefSeq" id="WP_138327637.1">
    <property type="nucleotide sequence ID" value="NZ_VCDI01000009.1"/>
</dbReference>
<feature type="region of interest" description="Disordered" evidence="1">
    <location>
        <begin position="1"/>
        <end position="20"/>
    </location>
</feature>
<gene>
    <name evidence="3" type="ORF">FE263_19110</name>
</gene>
<protein>
    <submittedName>
        <fullName evidence="3">DUF2252 domain-containing protein</fullName>
    </submittedName>
</protein>
<dbReference type="Proteomes" id="UP000305654">
    <property type="component" value="Unassembled WGS sequence"/>
</dbReference>
<comment type="caution">
    <text evidence="3">The sequence shown here is derived from an EMBL/GenBank/DDBJ whole genome shotgun (WGS) entry which is preliminary data.</text>
</comment>
<accession>A0A5R9J390</accession>
<dbReference type="Pfam" id="PF10009">
    <property type="entry name" value="DUF2252"/>
    <property type="match status" value="1"/>
</dbReference>
<dbReference type="InterPro" id="IPR018721">
    <property type="entry name" value="DUF2252"/>
</dbReference>
<evidence type="ECO:0000256" key="2">
    <source>
        <dbReference type="SAM" id="Phobius"/>
    </source>
</evidence>